<dbReference type="EMBL" id="JMFG01000005">
    <property type="protein sequence ID" value="KDA54716.1"/>
    <property type="molecule type" value="Genomic_DNA"/>
</dbReference>
<proteinExistence type="predicted"/>
<dbReference type="Pfam" id="PF19029">
    <property type="entry name" value="DUF883_C"/>
    <property type="match status" value="1"/>
</dbReference>
<feature type="domain" description="DUF883" evidence="2">
    <location>
        <begin position="51"/>
        <end position="72"/>
    </location>
</feature>
<evidence type="ECO:0000313" key="4">
    <source>
        <dbReference type="Proteomes" id="UP000027284"/>
    </source>
</evidence>
<sequence>MDDEIRDEEERPEVYELEDLEDEEEEPVRRQRLDADFLLDKVIPSEIDWRDLVRRHPLLSVGVAAAVGFLIGRSKGAAIVAGASAAVTSAVMRQLSGVLDTDVFEF</sequence>
<feature type="region of interest" description="Disordered" evidence="1">
    <location>
        <begin position="1"/>
        <end position="26"/>
    </location>
</feature>
<comment type="caution">
    <text evidence="3">The sequence shown here is derived from an EMBL/GenBank/DDBJ whole genome shotgun (WGS) entry which is preliminary data.</text>
</comment>
<evidence type="ECO:0000256" key="1">
    <source>
        <dbReference type="SAM" id="MobiDB-lite"/>
    </source>
</evidence>
<feature type="compositionally biased region" description="Acidic residues" evidence="1">
    <location>
        <begin position="15"/>
        <end position="26"/>
    </location>
</feature>
<dbReference type="Proteomes" id="UP000027284">
    <property type="component" value="Unassembled WGS sequence"/>
</dbReference>
<name>A0A062Y2R6_9BACT</name>
<reference evidence="3 4" key="1">
    <citation type="submission" date="2014-04" db="EMBL/GenBank/DDBJ databases">
        <title>The Genome Sequence of Thermoanaerobaculum aquaticum MP-01, The First Cultivated Group 23 Acidobacterium.</title>
        <authorList>
            <person name="Stamps B.W."/>
            <person name="Losey N.A."/>
            <person name="Lawson P.A."/>
            <person name="Stevenson B.S."/>
        </authorList>
    </citation>
    <scope>NUCLEOTIDE SEQUENCE [LARGE SCALE GENOMIC DNA]</scope>
    <source>
        <strain evidence="3 4">MP-01</strain>
    </source>
</reference>
<keyword evidence="4" id="KW-1185">Reference proteome</keyword>
<gene>
    <name evidence="3" type="ORF">EG19_09845</name>
</gene>
<dbReference type="STRING" id="1312852.EG19_09845"/>
<organism evidence="3 4">
    <name type="scientific">Thermoanaerobaculum aquaticum</name>
    <dbReference type="NCBI Taxonomy" id="1312852"/>
    <lineage>
        <taxon>Bacteria</taxon>
        <taxon>Pseudomonadati</taxon>
        <taxon>Acidobacteriota</taxon>
        <taxon>Thermoanaerobaculia</taxon>
        <taxon>Thermoanaerobaculales</taxon>
        <taxon>Thermoanaerobaculaceae</taxon>
        <taxon>Thermoanaerobaculum</taxon>
    </lineage>
</organism>
<evidence type="ECO:0000313" key="3">
    <source>
        <dbReference type="EMBL" id="KDA54716.1"/>
    </source>
</evidence>
<dbReference type="OrthoDB" id="5520974at2"/>
<accession>A0A062Y2R6</accession>
<dbReference type="InterPro" id="IPR043605">
    <property type="entry name" value="DUF883_C"/>
</dbReference>
<dbReference type="RefSeq" id="WP_038046908.1">
    <property type="nucleotide sequence ID" value="NZ_JMFG01000005.1"/>
</dbReference>
<evidence type="ECO:0000259" key="2">
    <source>
        <dbReference type="Pfam" id="PF19029"/>
    </source>
</evidence>
<protein>
    <recommendedName>
        <fullName evidence="2">DUF883 domain-containing protein</fullName>
    </recommendedName>
</protein>
<dbReference type="AlphaFoldDB" id="A0A062Y2R6"/>